<feature type="transmembrane region" description="Helical" evidence="1">
    <location>
        <begin position="189"/>
        <end position="215"/>
    </location>
</feature>
<feature type="domain" description="DUF1206" evidence="2">
    <location>
        <begin position="194"/>
        <end position="263"/>
    </location>
</feature>
<evidence type="ECO:0000259" key="2">
    <source>
        <dbReference type="Pfam" id="PF06724"/>
    </source>
</evidence>
<feature type="transmembrane region" description="Helical" evidence="1">
    <location>
        <begin position="144"/>
        <end position="163"/>
    </location>
</feature>
<feature type="domain" description="DUF1206" evidence="2">
    <location>
        <begin position="23"/>
        <end position="90"/>
    </location>
</feature>
<keyword evidence="1" id="KW-0812">Transmembrane</keyword>
<evidence type="ECO:0000313" key="3">
    <source>
        <dbReference type="EMBL" id="MFI6505127.1"/>
    </source>
</evidence>
<dbReference type="EMBL" id="JBITGY010000017">
    <property type="protein sequence ID" value="MFI6505127.1"/>
    <property type="molecule type" value="Genomic_DNA"/>
</dbReference>
<feature type="transmembrane region" description="Helical" evidence="1">
    <location>
        <begin position="63"/>
        <end position="85"/>
    </location>
</feature>
<evidence type="ECO:0000256" key="1">
    <source>
        <dbReference type="SAM" id="Phobius"/>
    </source>
</evidence>
<feature type="transmembrane region" description="Helical" evidence="1">
    <location>
        <begin position="105"/>
        <end position="124"/>
    </location>
</feature>
<keyword evidence="1" id="KW-1133">Transmembrane helix</keyword>
<feature type="domain" description="DUF1206" evidence="2">
    <location>
        <begin position="102"/>
        <end position="168"/>
    </location>
</feature>
<proteinExistence type="predicted"/>
<feature type="transmembrane region" description="Helical" evidence="1">
    <location>
        <begin position="240"/>
        <end position="258"/>
    </location>
</feature>
<keyword evidence="4" id="KW-1185">Reference proteome</keyword>
<gene>
    <name evidence="3" type="ORF">ACIBG2_47645</name>
</gene>
<evidence type="ECO:0000313" key="4">
    <source>
        <dbReference type="Proteomes" id="UP001612741"/>
    </source>
</evidence>
<name>A0ABW7ZB50_9ACTN</name>
<dbReference type="Pfam" id="PF06724">
    <property type="entry name" value="DUF1206"/>
    <property type="match status" value="3"/>
</dbReference>
<dbReference type="InterPro" id="IPR009597">
    <property type="entry name" value="DUF1206"/>
</dbReference>
<dbReference type="Proteomes" id="UP001612741">
    <property type="component" value="Unassembled WGS sequence"/>
</dbReference>
<feature type="transmembrane region" description="Helical" evidence="1">
    <location>
        <begin position="20"/>
        <end position="43"/>
    </location>
</feature>
<accession>A0ABW7ZB50</accession>
<dbReference type="RefSeq" id="WP_397091158.1">
    <property type="nucleotide sequence ID" value="NZ_JBITGY010000017.1"/>
</dbReference>
<protein>
    <submittedName>
        <fullName evidence="3">DUF1206 domain-containing protein</fullName>
    </submittedName>
</protein>
<keyword evidence="1" id="KW-0472">Membrane</keyword>
<reference evidence="3 4" key="1">
    <citation type="submission" date="2024-10" db="EMBL/GenBank/DDBJ databases">
        <title>The Natural Products Discovery Center: Release of the First 8490 Sequenced Strains for Exploring Actinobacteria Biosynthetic Diversity.</title>
        <authorList>
            <person name="Kalkreuter E."/>
            <person name="Kautsar S.A."/>
            <person name="Yang D."/>
            <person name="Bader C.D."/>
            <person name="Teijaro C.N."/>
            <person name="Fluegel L."/>
            <person name="Davis C.M."/>
            <person name="Simpson J.R."/>
            <person name="Lauterbach L."/>
            <person name="Steele A.D."/>
            <person name="Gui C."/>
            <person name="Meng S."/>
            <person name="Li G."/>
            <person name="Viehrig K."/>
            <person name="Ye F."/>
            <person name="Su P."/>
            <person name="Kiefer A.F."/>
            <person name="Nichols A."/>
            <person name="Cepeda A.J."/>
            <person name="Yan W."/>
            <person name="Fan B."/>
            <person name="Jiang Y."/>
            <person name="Adhikari A."/>
            <person name="Zheng C.-J."/>
            <person name="Schuster L."/>
            <person name="Cowan T.M."/>
            <person name="Smanski M.J."/>
            <person name="Chevrette M.G."/>
            <person name="De Carvalho L.P.S."/>
            <person name="Shen B."/>
        </authorList>
    </citation>
    <scope>NUCLEOTIDE SEQUENCE [LARGE SCALE GENOMIC DNA]</scope>
    <source>
        <strain evidence="3 4">NPDC050545</strain>
    </source>
</reference>
<comment type="caution">
    <text evidence="3">The sequence shown here is derived from an EMBL/GenBank/DDBJ whole genome shotgun (WGS) entry which is preliminary data.</text>
</comment>
<organism evidence="3 4">
    <name type="scientific">Nonomuraea typhae</name>
    <dbReference type="NCBI Taxonomy" id="2603600"/>
    <lineage>
        <taxon>Bacteria</taxon>
        <taxon>Bacillati</taxon>
        <taxon>Actinomycetota</taxon>
        <taxon>Actinomycetes</taxon>
        <taxon>Streptosporangiales</taxon>
        <taxon>Streptosporangiaceae</taxon>
        <taxon>Nonomuraea</taxon>
    </lineage>
</organism>
<sequence>MSQAESTVRRAADSTVMDRLARVGLACRGVLYGLIGVLAIQIAMGEGSREADKAGAISVVAQLPFGAALLWIMLAGFVALALWQLSEVFFGGHRALDRVESAGRVVMYALVVVTLWSVLTAKGAGSEDKKSQTLTDTLLELPGGPVIVSAIGLVLIVLGAYSIHRGVTKKFQEELAVGRMSPPARTVMVRLGVAGYAVRGLIAGLAGIFVVLAAVNDDPRQAGGIDRTLRAFADTPAGPWALWAVALGLLLFAGYCFGEARWRRT</sequence>